<reference evidence="2 3" key="2">
    <citation type="journal article" date="2012" name="Proc. Natl. Acad. Sci. U.S.A.">
        <title>Antigenic diversity is generated by distinct evolutionary mechanisms in African trypanosome species.</title>
        <authorList>
            <person name="Jackson A.P."/>
            <person name="Berry A."/>
            <person name="Aslett M."/>
            <person name="Allison H.C."/>
            <person name="Burton P."/>
            <person name="Vavrova-Anderson J."/>
            <person name="Brown R."/>
            <person name="Browne H."/>
            <person name="Corton N."/>
            <person name="Hauser H."/>
            <person name="Gamble J."/>
            <person name="Gilderthorp R."/>
            <person name="Marcello L."/>
            <person name="McQuillan J."/>
            <person name="Otto T.D."/>
            <person name="Quail M.A."/>
            <person name="Sanders M.J."/>
            <person name="van Tonder A."/>
            <person name="Ginger M.L."/>
            <person name="Field M.C."/>
            <person name="Barry J.D."/>
            <person name="Hertz-Fowler C."/>
            <person name="Berriman M."/>
        </authorList>
    </citation>
    <scope>NUCLEOTIDE SEQUENCE [LARGE SCALE GENOMIC DNA]</scope>
    <source>
        <strain evidence="2 3">IL3000</strain>
    </source>
</reference>
<reference evidence="3" key="1">
    <citation type="submission" date="2011-07" db="EMBL/GenBank/DDBJ databases">
        <title>Divergent evolution of antigenic variation in African trypanosomes.</title>
        <authorList>
            <person name="Jackson A.P."/>
            <person name="Berry A."/>
            <person name="Allison H.C."/>
            <person name="Burton P."/>
            <person name="Anderson J."/>
            <person name="Aslett M."/>
            <person name="Brown R."/>
            <person name="Corton N."/>
            <person name="Harris D."/>
            <person name="Hauser H."/>
            <person name="Gamble J."/>
            <person name="Gilderthorp R."/>
            <person name="McQuillan J."/>
            <person name="Quail M.A."/>
            <person name="Sanders M."/>
            <person name="Van Tonder A."/>
            <person name="Ginger M.L."/>
            <person name="Donelson J.E."/>
            <person name="Field M.C."/>
            <person name="Barry J.D."/>
            <person name="Berriman M."/>
            <person name="Hertz-Fowler C."/>
        </authorList>
    </citation>
    <scope>NUCLEOTIDE SEQUENCE [LARGE SCALE GENOMIC DNA]</scope>
    <source>
        <strain evidence="3">IL3000</strain>
    </source>
</reference>
<organism evidence="2 3">
    <name type="scientific">Trypanosoma congolense (strain IL3000)</name>
    <dbReference type="NCBI Taxonomy" id="1068625"/>
    <lineage>
        <taxon>Eukaryota</taxon>
        <taxon>Discoba</taxon>
        <taxon>Euglenozoa</taxon>
        <taxon>Kinetoplastea</taxon>
        <taxon>Metakinetoplastina</taxon>
        <taxon>Trypanosomatida</taxon>
        <taxon>Trypanosomatidae</taxon>
        <taxon>Trypanosoma</taxon>
        <taxon>Nannomonas</taxon>
    </lineage>
</organism>
<name>F9WIV6_TRYCI</name>
<evidence type="ECO:0000313" key="2">
    <source>
        <dbReference type="EMBL" id="CCD17255.1"/>
    </source>
</evidence>
<evidence type="ECO:0008006" key="4">
    <source>
        <dbReference type="Google" id="ProtNLM"/>
    </source>
</evidence>
<evidence type="ECO:0000256" key="1">
    <source>
        <dbReference type="SAM" id="SignalP"/>
    </source>
</evidence>
<proteinExistence type="predicted"/>
<feature type="chain" id="PRO_5003389191" description="Variant surface glycoprotein" evidence="1">
    <location>
        <begin position="19"/>
        <end position="126"/>
    </location>
</feature>
<gene>
    <name evidence="2" type="ORF">TCIL3000_0_20890</name>
</gene>
<feature type="signal peptide" evidence="1">
    <location>
        <begin position="1"/>
        <end position="18"/>
    </location>
</feature>
<evidence type="ECO:0000313" key="3">
    <source>
        <dbReference type="Proteomes" id="UP000000702"/>
    </source>
</evidence>
<dbReference type="AlphaFoldDB" id="F9WIV6"/>
<sequence length="126" mass="13855">MMLMWTFWPFGLEASVHSGAGSLAKALRTSLSSLKGSWVKLSVKSEAAKPLYLQVVRYLCQASKKQGTIPAIPGLSLQADHPDHDRLMTRSWKKLLGMHAKGGMTCILPILLLHNFREGSVARVPT</sequence>
<keyword evidence="3" id="KW-1185">Reference proteome</keyword>
<dbReference type="EMBL" id="CAEQ01002644">
    <property type="protein sequence ID" value="CCD17255.1"/>
    <property type="molecule type" value="Genomic_DNA"/>
</dbReference>
<comment type="caution">
    <text evidence="2">The sequence shown here is derived from an EMBL/GenBank/DDBJ whole genome shotgun (WGS) entry which is preliminary data.</text>
</comment>
<dbReference type="Proteomes" id="UP000000702">
    <property type="component" value="Unassembled WGS sequence"/>
</dbReference>
<protein>
    <recommendedName>
        <fullName evidence="4">Variant surface glycoprotein</fullName>
    </recommendedName>
</protein>
<accession>F9WIV6</accession>
<keyword evidence="1" id="KW-0732">Signal</keyword>